<dbReference type="Gene3D" id="3.40.50.720">
    <property type="entry name" value="NAD(P)-binding Rossmann-like Domain"/>
    <property type="match status" value="1"/>
</dbReference>
<dbReference type="InterPro" id="IPR013154">
    <property type="entry name" value="ADH-like_N"/>
</dbReference>
<comment type="similarity">
    <text evidence="5">Belongs to the zinc-containing alcohol dehydrogenase family.</text>
</comment>
<evidence type="ECO:0000313" key="9">
    <source>
        <dbReference type="Proteomes" id="UP000076925"/>
    </source>
</evidence>
<proteinExistence type="inferred from homology"/>
<dbReference type="RefSeq" id="WP_017745699.1">
    <property type="nucleotide sequence ID" value="NZ_KQ976354.1"/>
</dbReference>
<keyword evidence="9" id="KW-1185">Reference proteome</keyword>
<gene>
    <name evidence="8" type="ORF">WA1_27985</name>
</gene>
<dbReference type="Pfam" id="PF00107">
    <property type="entry name" value="ADH_zinc_N"/>
    <property type="match status" value="1"/>
</dbReference>
<organism evidence="8 9">
    <name type="scientific">Scytonema hofmannii PCC 7110</name>
    <dbReference type="NCBI Taxonomy" id="128403"/>
    <lineage>
        <taxon>Bacteria</taxon>
        <taxon>Bacillati</taxon>
        <taxon>Cyanobacteriota</taxon>
        <taxon>Cyanophyceae</taxon>
        <taxon>Nostocales</taxon>
        <taxon>Scytonemataceae</taxon>
        <taxon>Scytonema</taxon>
    </lineage>
</organism>
<dbReference type="GO" id="GO:0008270">
    <property type="term" value="F:zinc ion binding"/>
    <property type="evidence" value="ECO:0007669"/>
    <property type="project" value="InterPro"/>
</dbReference>
<dbReference type="Gene3D" id="3.90.180.10">
    <property type="entry name" value="Medium-chain alcohol dehydrogenases, catalytic domain"/>
    <property type="match status" value="1"/>
</dbReference>
<evidence type="ECO:0000256" key="5">
    <source>
        <dbReference type="RuleBase" id="RU361277"/>
    </source>
</evidence>
<dbReference type="InterPro" id="IPR002328">
    <property type="entry name" value="ADH_Zn_CS"/>
</dbReference>
<dbReference type="PANTHER" id="PTHR42813:SF2">
    <property type="entry name" value="DEHYDROGENASE, ZINC-CONTAINING, PUTATIVE (AFU_ORTHOLOGUE AFUA_2G02810)-RELATED"/>
    <property type="match status" value="1"/>
</dbReference>
<evidence type="ECO:0000256" key="3">
    <source>
        <dbReference type="ARBA" id="ARBA00022833"/>
    </source>
</evidence>
<dbReference type="AlphaFoldDB" id="A0A139X555"/>
<evidence type="ECO:0000313" key="8">
    <source>
        <dbReference type="EMBL" id="KYC39815.1"/>
    </source>
</evidence>
<dbReference type="GO" id="GO:0016491">
    <property type="term" value="F:oxidoreductase activity"/>
    <property type="evidence" value="ECO:0007669"/>
    <property type="project" value="UniProtKB-KW"/>
</dbReference>
<dbReference type="Pfam" id="PF08240">
    <property type="entry name" value="ADH_N"/>
    <property type="match status" value="1"/>
</dbReference>
<dbReference type="SUPFAM" id="SSF50129">
    <property type="entry name" value="GroES-like"/>
    <property type="match status" value="1"/>
</dbReference>
<dbReference type="OrthoDB" id="9769198at2"/>
<keyword evidence="3 5" id="KW-0862">Zinc</keyword>
<dbReference type="SUPFAM" id="SSF51735">
    <property type="entry name" value="NAD(P)-binding Rossmann-fold domains"/>
    <property type="match status" value="1"/>
</dbReference>
<evidence type="ECO:0000256" key="1">
    <source>
        <dbReference type="ARBA" id="ARBA00001947"/>
    </source>
</evidence>
<protein>
    <submittedName>
        <fullName evidence="8">Glutathione-dependent formaldehyde dehydrogenase</fullName>
    </submittedName>
</protein>
<dbReference type="InterPro" id="IPR011032">
    <property type="entry name" value="GroES-like_sf"/>
</dbReference>
<sequence>MKAVCWQGTNKVEVETVPDPKIINPRDAIVKITSTAICGSDLHLYDGFNPTMKPGDILGHEFMGEIVELGSAVKNKQVGDRVVVPFTISCGSCFFCQKDLWSLCDNSNPNAWMAEKLMGHSPSGLFGYSHLTGGYAGGQAEYARVPFADVGLFKIPDGLTDEQVLFFTDIFPTGYMAAENCNIQPGDTVAIWGCGPVGQFAIRSAFMLGAGRVIAIDRVPERLQMAKDGGAEVLNYESVDVGEALKEMTGGLGPDSVMDAVGMEAHGMGLEGFYDKAMQAVRMETDRPNVLRQAIVACRKGGTVSVPGVYTGFVDKMPMGAFMNKGLTMKTGQTHVHKYLHTLLDRVQNGDIDPSFVITHRLPLEQAPHGYEIFKHKKDNCIKIVLKPGQAA</sequence>
<comment type="caution">
    <text evidence="8">The sequence shown here is derived from an EMBL/GenBank/DDBJ whole genome shotgun (WGS) entry which is preliminary data.</text>
</comment>
<reference evidence="8 9" key="1">
    <citation type="journal article" date="2013" name="Genome Biol. Evol.">
        <title>Genomes of Stigonematalean cyanobacteria (subsection V) and the evolution of oxygenic photosynthesis from prokaryotes to plastids.</title>
        <authorList>
            <person name="Dagan T."/>
            <person name="Roettger M."/>
            <person name="Stucken K."/>
            <person name="Landan G."/>
            <person name="Koch R."/>
            <person name="Major P."/>
            <person name="Gould S.B."/>
            <person name="Goremykin V.V."/>
            <person name="Rippka R."/>
            <person name="Tandeau de Marsac N."/>
            <person name="Gugger M."/>
            <person name="Lockhart P.J."/>
            <person name="Allen J.F."/>
            <person name="Brune I."/>
            <person name="Maus I."/>
            <person name="Puhler A."/>
            <person name="Martin W.F."/>
        </authorList>
    </citation>
    <scope>NUCLEOTIDE SEQUENCE [LARGE SCALE GENOMIC DNA]</scope>
    <source>
        <strain evidence="8 9">PCC 7110</strain>
    </source>
</reference>
<dbReference type="CDD" id="cd08283">
    <property type="entry name" value="FDH_like_1"/>
    <property type="match status" value="1"/>
</dbReference>
<name>A0A139X555_9CYAN</name>
<evidence type="ECO:0000256" key="2">
    <source>
        <dbReference type="ARBA" id="ARBA00022723"/>
    </source>
</evidence>
<dbReference type="Proteomes" id="UP000076925">
    <property type="component" value="Unassembled WGS sequence"/>
</dbReference>
<dbReference type="InterPro" id="IPR036291">
    <property type="entry name" value="NAD(P)-bd_dom_sf"/>
</dbReference>
<evidence type="ECO:0000259" key="7">
    <source>
        <dbReference type="Pfam" id="PF08240"/>
    </source>
</evidence>
<keyword evidence="4" id="KW-0560">Oxidoreductase</keyword>
<dbReference type="PROSITE" id="PS00059">
    <property type="entry name" value="ADH_ZINC"/>
    <property type="match status" value="1"/>
</dbReference>
<feature type="domain" description="Alcohol dehydrogenase-like C-terminal" evidence="6">
    <location>
        <begin position="196"/>
        <end position="263"/>
    </location>
</feature>
<dbReference type="PANTHER" id="PTHR42813">
    <property type="entry name" value="ZINC-TYPE ALCOHOL DEHYDROGENASE-LIKE"/>
    <property type="match status" value="1"/>
</dbReference>
<evidence type="ECO:0000256" key="4">
    <source>
        <dbReference type="ARBA" id="ARBA00023002"/>
    </source>
</evidence>
<dbReference type="STRING" id="128403.WA1_27985"/>
<dbReference type="InterPro" id="IPR013149">
    <property type="entry name" value="ADH-like_C"/>
</dbReference>
<keyword evidence="2 5" id="KW-0479">Metal-binding</keyword>
<accession>A0A139X555</accession>
<evidence type="ECO:0000259" key="6">
    <source>
        <dbReference type="Pfam" id="PF00107"/>
    </source>
</evidence>
<feature type="domain" description="Alcohol dehydrogenase-like N-terminal" evidence="7">
    <location>
        <begin position="25"/>
        <end position="157"/>
    </location>
</feature>
<dbReference type="EMBL" id="ANNX02000031">
    <property type="protein sequence ID" value="KYC39815.1"/>
    <property type="molecule type" value="Genomic_DNA"/>
</dbReference>
<comment type="cofactor">
    <cofactor evidence="1 5">
        <name>Zn(2+)</name>
        <dbReference type="ChEBI" id="CHEBI:29105"/>
    </cofactor>
</comment>